<evidence type="ECO:0000313" key="2">
    <source>
        <dbReference type="Proteomes" id="UP001162992"/>
    </source>
</evidence>
<protein>
    <submittedName>
        <fullName evidence="1">Uncharacterized protein</fullName>
    </submittedName>
</protein>
<proteinExistence type="predicted"/>
<gene>
    <name evidence="1" type="ORF">O6H91_10G072000</name>
</gene>
<sequence>MYLEWLVIACILALIVRLLRNLWWRPLQIYKDLRAQGLMGPPFIPIVGNLVELNRLLAEAPSTWIMKNPSNEIVPYILPYYTAWSKIYGETFVYCVGSQVRVTITDPELIKEVLNNKFGHCPKLEPTTAARDLLGDGLLTATGEKWAEQRRILNHGFDVDKLKVMVERIADLATKMLDDWSRRIIEANQPKDLEIEVLKEYQILTADIIAHTAFGTSYEAGKTVFKLQQRQFAILLEAMRPPRLQLKSLASFYCSFLPLAINPHRQKIRKAIEDNLQQLVQKRIKLESQNDLQQNDLLGVMICAYNGKLRGNQKNLRMSIQDIVDECKTFFLAGQETTAAFLTWTTMLLALHPDWQERLRAEVINVCGSRHPSYSMLNQLKLVGMVLNEVLRLYPGSPHMMRGIDRDMKLGKIVIPKGTVVSLLPLVTMHNKQIWGEDADEFNPERFAEGIANASKHRSAFMPFSLGPRNCIGQVFALMEAKVVLCKLLQRFSFQLSPAYVHAPGRFSVPKPEHGMQILVKPYN</sequence>
<organism evidence="1 2">
    <name type="scientific">Diphasiastrum complanatum</name>
    <name type="common">Issler's clubmoss</name>
    <name type="synonym">Lycopodium complanatum</name>
    <dbReference type="NCBI Taxonomy" id="34168"/>
    <lineage>
        <taxon>Eukaryota</taxon>
        <taxon>Viridiplantae</taxon>
        <taxon>Streptophyta</taxon>
        <taxon>Embryophyta</taxon>
        <taxon>Tracheophyta</taxon>
        <taxon>Lycopodiopsida</taxon>
        <taxon>Lycopodiales</taxon>
        <taxon>Lycopodiaceae</taxon>
        <taxon>Lycopodioideae</taxon>
        <taxon>Diphasiastrum</taxon>
    </lineage>
</organism>
<name>A0ACC2CID0_DIPCM</name>
<keyword evidence="2" id="KW-1185">Reference proteome</keyword>
<evidence type="ECO:0000313" key="1">
    <source>
        <dbReference type="EMBL" id="KAJ7541705.1"/>
    </source>
</evidence>
<accession>A0ACC2CID0</accession>
<reference evidence="2" key="1">
    <citation type="journal article" date="2024" name="Proc. Natl. Acad. Sci. U.S.A.">
        <title>Extraordinary preservation of gene collinearity over three hundred million years revealed in homosporous lycophytes.</title>
        <authorList>
            <person name="Li C."/>
            <person name="Wickell D."/>
            <person name="Kuo L.Y."/>
            <person name="Chen X."/>
            <person name="Nie B."/>
            <person name="Liao X."/>
            <person name="Peng D."/>
            <person name="Ji J."/>
            <person name="Jenkins J."/>
            <person name="Williams M."/>
            <person name="Shu S."/>
            <person name="Plott C."/>
            <person name="Barry K."/>
            <person name="Rajasekar S."/>
            <person name="Grimwood J."/>
            <person name="Han X."/>
            <person name="Sun S."/>
            <person name="Hou Z."/>
            <person name="He W."/>
            <person name="Dai G."/>
            <person name="Sun C."/>
            <person name="Schmutz J."/>
            <person name="Leebens-Mack J.H."/>
            <person name="Li F.W."/>
            <person name="Wang L."/>
        </authorList>
    </citation>
    <scope>NUCLEOTIDE SEQUENCE [LARGE SCALE GENOMIC DNA]</scope>
    <source>
        <strain evidence="2">cv. PW_Plant_1</strain>
    </source>
</reference>
<dbReference type="EMBL" id="CM055101">
    <property type="protein sequence ID" value="KAJ7541705.1"/>
    <property type="molecule type" value="Genomic_DNA"/>
</dbReference>
<dbReference type="Proteomes" id="UP001162992">
    <property type="component" value="Chromosome 10"/>
</dbReference>
<comment type="caution">
    <text evidence="1">The sequence shown here is derived from an EMBL/GenBank/DDBJ whole genome shotgun (WGS) entry which is preliminary data.</text>
</comment>